<dbReference type="RefSeq" id="WP_133516411.1">
    <property type="nucleotide sequence ID" value="NZ_SNWX01000052.1"/>
</dbReference>
<dbReference type="InterPro" id="IPR009057">
    <property type="entry name" value="Homeodomain-like_sf"/>
</dbReference>
<proteinExistence type="predicted"/>
<dbReference type="GO" id="GO:0043565">
    <property type="term" value="F:sequence-specific DNA binding"/>
    <property type="evidence" value="ECO:0007669"/>
    <property type="project" value="InterPro"/>
</dbReference>
<dbReference type="PANTHER" id="PTHR43280">
    <property type="entry name" value="ARAC-FAMILY TRANSCRIPTIONAL REGULATOR"/>
    <property type="match status" value="1"/>
</dbReference>
<dbReference type="AlphaFoldDB" id="A0A4R6L8A7"/>
<evidence type="ECO:0000313" key="6">
    <source>
        <dbReference type="Proteomes" id="UP000295064"/>
    </source>
</evidence>
<feature type="domain" description="HTH araC/xylS-type" evidence="4">
    <location>
        <begin position="75"/>
        <end position="138"/>
    </location>
</feature>
<protein>
    <submittedName>
        <fullName evidence="5">Regulatory helix-turn-helix AraC family protein</fullName>
    </submittedName>
</protein>
<gene>
    <name evidence="5" type="ORF">DFR79_1526</name>
</gene>
<reference evidence="5 6" key="1">
    <citation type="submission" date="2019-03" db="EMBL/GenBank/DDBJ databases">
        <title>Subsurface microbial communities from deep shales in Ohio and West Virginia, USA.</title>
        <authorList>
            <person name="Wrighton K."/>
        </authorList>
    </citation>
    <scope>NUCLEOTIDE SEQUENCE [LARGE SCALE GENOMIC DNA]</scope>
    <source>
        <strain evidence="5 6">MA284_T2</strain>
    </source>
</reference>
<dbReference type="Proteomes" id="UP000295064">
    <property type="component" value="Unassembled WGS sequence"/>
</dbReference>
<organism evidence="5 6">
    <name type="scientific">Halanaerobium saccharolyticum</name>
    <dbReference type="NCBI Taxonomy" id="43595"/>
    <lineage>
        <taxon>Bacteria</taxon>
        <taxon>Bacillati</taxon>
        <taxon>Bacillota</taxon>
        <taxon>Clostridia</taxon>
        <taxon>Halanaerobiales</taxon>
        <taxon>Halanaerobiaceae</taxon>
        <taxon>Halanaerobium</taxon>
    </lineage>
</organism>
<dbReference type="EMBL" id="SNWX01000052">
    <property type="protein sequence ID" value="TDO70521.1"/>
    <property type="molecule type" value="Genomic_DNA"/>
</dbReference>
<dbReference type="SUPFAM" id="SSF46689">
    <property type="entry name" value="Homeodomain-like"/>
    <property type="match status" value="1"/>
</dbReference>
<keyword evidence="1" id="KW-0805">Transcription regulation</keyword>
<keyword evidence="2" id="KW-0238">DNA-binding</keyword>
<evidence type="ECO:0000259" key="4">
    <source>
        <dbReference type="PROSITE" id="PS01124"/>
    </source>
</evidence>
<name>A0A4R6L8A7_9FIRM</name>
<dbReference type="PANTHER" id="PTHR43280:SF2">
    <property type="entry name" value="HTH-TYPE TRANSCRIPTIONAL REGULATOR EXSA"/>
    <property type="match status" value="1"/>
</dbReference>
<dbReference type="InterPro" id="IPR018060">
    <property type="entry name" value="HTH_AraC"/>
</dbReference>
<evidence type="ECO:0000256" key="1">
    <source>
        <dbReference type="ARBA" id="ARBA00023015"/>
    </source>
</evidence>
<dbReference type="PROSITE" id="PS01124">
    <property type="entry name" value="HTH_ARAC_FAMILY_2"/>
    <property type="match status" value="1"/>
</dbReference>
<comment type="caution">
    <text evidence="5">The sequence shown here is derived from an EMBL/GenBank/DDBJ whole genome shotgun (WGS) entry which is preliminary data.</text>
</comment>
<keyword evidence="3" id="KW-0804">Transcription</keyword>
<evidence type="ECO:0000256" key="2">
    <source>
        <dbReference type="ARBA" id="ARBA00023125"/>
    </source>
</evidence>
<dbReference type="GO" id="GO:0003700">
    <property type="term" value="F:DNA-binding transcription factor activity"/>
    <property type="evidence" value="ECO:0007669"/>
    <property type="project" value="InterPro"/>
</dbReference>
<dbReference type="OrthoDB" id="324626at2"/>
<evidence type="ECO:0000313" key="5">
    <source>
        <dbReference type="EMBL" id="TDO70521.1"/>
    </source>
</evidence>
<dbReference type="Gene3D" id="1.10.10.60">
    <property type="entry name" value="Homeodomain-like"/>
    <property type="match status" value="1"/>
</dbReference>
<dbReference type="Pfam" id="PF00165">
    <property type="entry name" value="HTH_AraC"/>
    <property type="match status" value="1"/>
</dbReference>
<sequence length="138" mass="16454">MEVKLFYSNLLTNIFNSFKTLLQTEKYLEEYEYYYYSILNETALSKIEQLFYDFVKMILDNIKNSNQNHSKVLIDQALNYIESNYDQKISLENVANELNISKNYLCNVFKDEIGENTTTYINKLRVDKAKQLLLEKKL</sequence>
<evidence type="ECO:0000256" key="3">
    <source>
        <dbReference type="ARBA" id="ARBA00023163"/>
    </source>
</evidence>
<accession>A0A4R6L8A7</accession>